<dbReference type="Gene3D" id="3.10.350.10">
    <property type="entry name" value="LysM domain"/>
    <property type="match status" value="1"/>
</dbReference>
<dbReference type="OMA" id="TAAQAFW"/>
<dbReference type="SMART" id="SM00257">
    <property type="entry name" value="LysM"/>
    <property type="match status" value="1"/>
</dbReference>
<protein>
    <submittedName>
        <fullName evidence="3">LysM peptidoglycan-binding domain-containing protein</fullName>
    </submittedName>
</protein>
<name>A0AAE6ILP5_LEUCA</name>
<feature type="signal peptide" evidence="1">
    <location>
        <begin position="1"/>
        <end position="27"/>
    </location>
</feature>
<dbReference type="GeneID" id="61186937"/>
<organism evidence="3 4">
    <name type="scientific">Leuconostoc carnosum</name>
    <dbReference type="NCBI Taxonomy" id="1252"/>
    <lineage>
        <taxon>Bacteria</taxon>
        <taxon>Bacillati</taxon>
        <taxon>Bacillota</taxon>
        <taxon>Bacilli</taxon>
        <taxon>Lactobacillales</taxon>
        <taxon>Lactobacillaceae</taxon>
        <taxon>Leuconostoc</taxon>
    </lineage>
</organism>
<feature type="domain" description="LysM" evidence="2">
    <location>
        <begin position="37"/>
        <end position="81"/>
    </location>
</feature>
<gene>
    <name evidence="3" type="ORF">FGL89_04205</name>
</gene>
<accession>A0AAE6ILP5</accession>
<feature type="chain" id="PRO_5042003848" evidence="1">
    <location>
        <begin position="28"/>
        <end position="210"/>
    </location>
</feature>
<sequence length="210" mass="21843">MLNFKQSLTIAAGVAGAFAFGATNVSADTTNAVNASTDYVVQSGDTLNKLSSKFNVTVDSIVNNNNITDANLIVVGQHLSFAEKAKTVETNNQPAVAPAAPVQAPVQQQQAAAPVQQAPVAVAKTQTTTTSTGSESSALSSLIARESSGNVNATNGQYYGIGQLSPQARAQYGGNSTDYNDQLNAMKSYISARYGSAENAWAHSQSNGWY</sequence>
<dbReference type="PROSITE" id="PS51782">
    <property type="entry name" value="LYSM"/>
    <property type="match status" value="1"/>
</dbReference>
<dbReference type="RefSeq" id="WP_014973666.1">
    <property type="nucleotide sequence ID" value="NZ_BPKR01000015.1"/>
</dbReference>
<proteinExistence type="predicted"/>
<reference evidence="3 4" key="1">
    <citation type="submission" date="2019-06" db="EMBL/GenBank/DDBJ databases">
        <title>Genome analyses of bacteria isolated from kimchi.</title>
        <authorList>
            <person name="Lee S."/>
            <person name="Ahn S."/>
            <person name="Roh S."/>
        </authorList>
    </citation>
    <scope>NUCLEOTIDE SEQUENCE [LARGE SCALE GENOMIC DNA]</scope>
    <source>
        <strain evidence="3 4">CBA3620</strain>
    </source>
</reference>
<dbReference type="InterPro" id="IPR018392">
    <property type="entry name" value="LysM"/>
</dbReference>
<evidence type="ECO:0000313" key="4">
    <source>
        <dbReference type="Proteomes" id="UP000321332"/>
    </source>
</evidence>
<keyword evidence="1" id="KW-0732">Signal</keyword>
<evidence type="ECO:0000259" key="2">
    <source>
        <dbReference type="PROSITE" id="PS51782"/>
    </source>
</evidence>
<dbReference type="AlphaFoldDB" id="A0AAE6ILP5"/>
<dbReference type="SUPFAM" id="SSF54106">
    <property type="entry name" value="LysM domain"/>
    <property type="match status" value="1"/>
</dbReference>
<dbReference type="InterPro" id="IPR036779">
    <property type="entry name" value="LysM_dom_sf"/>
</dbReference>
<dbReference type="EMBL" id="CP042374">
    <property type="protein sequence ID" value="QEA33391.1"/>
    <property type="molecule type" value="Genomic_DNA"/>
</dbReference>
<dbReference type="Pfam" id="PF01476">
    <property type="entry name" value="LysM"/>
    <property type="match status" value="1"/>
</dbReference>
<evidence type="ECO:0000313" key="3">
    <source>
        <dbReference type="EMBL" id="QEA33391.1"/>
    </source>
</evidence>
<evidence type="ECO:0000256" key="1">
    <source>
        <dbReference type="SAM" id="SignalP"/>
    </source>
</evidence>
<dbReference type="Proteomes" id="UP000321332">
    <property type="component" value="Chromosome"/>
</dbReference>
<dbReference type="CDD" id="cd00118">
    <property type="entry name" value="LysM"/>
    <property type="match status" value="1"/>
</dbReference>